<dbReference type="EMBL" id="RDSM01000001">
    <property type="protein sequence ID" value="RXH58301.1"/>
    <property type="molecule type" value="Genomic_DNA"/>
</dbReference>
<sequence>MATPEEIFSNPFFHSLLTEHAGIAIGSNLALRFPADVIPFASLAEATPQAMQALHDVLAPGERIYVLGDHLPSIPGLTAIHTLPVPQMHPQAPAPPASSEITIRSLNASDAPAMVHLTDVAFPTFFRPRAHILGDFFGIHHDGELVAMAGERIALPGFREISALCTHPAHTGKGYAAHLLHHLMRHHAAQGLKSFLHVSGSNTRAISLYERLGFTKTRTVLVHELQRS</sequence>
<keyword evidence="2" id="KW-0012">Acyltransferase</keyword>
<dbReference type="RefSeq" id="WP_128912321.1">
    <property type="nucleotide sequence ID" value="NZ_RDSM01000001.1"/>
</dbReference>
<feature type="domain" description="N-acetyltransferase" evidence="3">
    <location>
        <begin position="101"/>
        <end position="228"/>
    </location>
</feature>
<dbReference type="GO" id="GO:0016747">
    <property type="term" value="F:acyltransferase activity, transferring groups other than amino-acyl groups"/>
    <property type="evidence" value="ECO:0007669"/>
    <property type="project" value="InterPro"/>
</dbReference>
<keyword evidence="5" id="KW-1185">Reference proteome</keyword>
<keyword evidence="1 4" id="KW-0808">Transferase</keyword>
<proteinExistence type="predicted"/>
<dbReference type="InterPro" id="IPR016181">
    <property type="entry name" value="Acyl_CoA_acyltransferase"/>
</dbReference>
<dbReference type="InterPro" id="IPR013653">
    <property type="entry name" value="GCN5-like_dom"/>
</dbReference>
<evidence type="ECO:0000313" key="5">
    <source>
        <dbReference type="Proteomes" id="UP000289437"/>
    </source>
</evidence>
<dbReference type="CDD" id="cd04301">
    <property type="entry name" value="NAT_SF"/>
    <property type="match status" value="1"/>
</dbReference>
<dbReference type="InterPro" id="IPR050680">
    <property type="entry name" value="YpeA/RimI_acetyltransf"/>
</dbReference>
<evidence type="ECO:0000259" key="3">
    <source>
        <dbReference type="PROSITE" id="PS51186"/>
    </source>
</evidence>
<dbReference type="InterPro" id="IPR000182">
    <property type="entry name" value="GNAT_dom"/>
</dbReference>
<dbReference type="AlphaFoldDB" id="A0A4Q0T9K2"/>
<reference evidence="5" key="2">
    <citation type="submission" date="2019-02" db="EMBL/GenBank/DDBJ databases">
        <title>Granulicella sibirica sp. nov., a psychrotolerant acidobacterium isolated from an organic soil layer in forested tundra, West Siberia.</title>
        <authorList>
            <person name="Oshkin I.Y."/>
            <person name="Kulichevskaya I.S."/>
            <person name="Rijpstra W.I.C."/>
            <person name="Sinninghe Damste J.S."/>
            <person name="Rakitin A.L."/>
            <person name="Ravin N.V."/>
            <person name="Dedysh S.N."/>
        </authorList>
    </citation>
    <scope>NUCLEOTIDE SEQUENCE [LARGE SCALE GENOMIC DNA]</scope>
    <source>
        <strain evidence="5">AF10</strain>
    </source>
</reference>
<evidence type="ECO:0000313" key="4">
    <source>
        <dbReference type="EMBL" id="RXH58301.1"/>
    </source>
</evidence>
<dbReference type="OrthoDB" id="5291446at2"/>
<accession>A0A4Q0T9K2</accession>
<comment type="caution">
    <text evidence="4">The sequence shown here is derived from an EMBL/GenBank/DDBJ whole genome shotgun (WGS) entry which is preliminary data.</text>
</comment>
<evidence type="ECO:0000256" key="1">
    <source>
        <dbReference type="ARBA" id="ARBA00022679"/>
    </source>
</evidence>
<reference evidence="4 5" key="1">
    <citation type="submission" date="2018-11" db="EMBL/GenBank/DDBJ databases">
        <authorList>
            <person name="Mardanov A.V."/>
            <person name="Ravin N.V."/>
            <person name="Dedysh S.N."/>
        </authorList>
    </citation>
    <scope>NUCLEOTIDE SEQUENCE [LARGE SCALE GENOMIC DNA]</scope>
    <source>
        <strain evidence="4 5">AF10</strain>
    </source>
</reference>
<gene>
    <name evidence="4" type="ORF">GRAN_1611</name>
</gene>
<organism evidence="4 5">
    <name type="scientific">Granulicella sibirica</name>
    <dbReference type="NCBI Taxonomy" id="2479048"/>
    <lineage>
        <taxon>Bacteria</taxon>
        <taxon>Pseudomonadati</taxon>
        <taxon>Acidobacteriota</taxon>
        <taxon>Terriglobia</taxon>
        <taxon>Terriglobales</taxon>
        <taxon>Acidobacteriaceae</taxon>
        <taxon>Granulicella</taxon>
    </lineage>
</organism>
<dbReference type="SUPFAM" id="SSF55729">
    <property type="entry name" value="Acyl-CoA N-acyltransferases (Nat)"/>
    <property type="match status" value="1"/>
</dbReference>
<dbReference type="Pfam" id="PF08445">
    <property type="entry name" value="FR47"/>
    <property type="match status" value="1"/>
</dbReference>
<dbReference type="PROSITE" id="PS51186">
    <property type="entry name" value="GNAT"/>
    <property type="match status" value="1"/>
</dbReference>
<protein>
    <submittedName>
        <fullName evidence="4">Acetyltransferase</fullName>
    </submittedName>
</protein>
<dbReference type="PANTHER" id="PTHR43420">
    <property type="entry name" value="ACETYLTRANSFERASE"/>
    <property type="match status" value="1"/>
</dbReference>
<evidence type="ECO:0000256" key="2">
    <source>
        <dbReference type="ARBA" id="ARBA00023315"/>
    </source>
</evidence>
<dbReference type="Proteomes" id="UP000289437">
    <property type="component" value="Unassembled WGS sequence"/>
</dbReference>
<name>A0A4Q0T9K2_9BACT</name>
<dbReference type="Gene3D" id="3.40.630.30">
    <property type="match status" value="1"/>
</dbReference>
<dbReference type="PANTHER" id="PTHR43420:SF3">
    <property type="entry name" value="N-ACETYLTRANSFERASE DOMAIN-CONTAINING PROTEIN"/>
    <property type="match status" value="1"/>
</dbReference>